<sequence length="245" mass="28389">MTIYLKIEEHSPIVEAKIVDDLGVIKKDFKFPAVELGKSIARSISLVKEELDFEFNYDSGFIPKNLKQHLSVGTKDGIKHFYFLELEKANRKVELWRGNHKEKLTFNIVGFPKVLLVLAVLQNPKGVKSFQSAFAYAMKDEPIKLDSPLYVYPFPNVYYSGNVCMGGNKPPTIENFTAFERWFHQLPFGADMYTPDRISKDLELKNKSDVFQLFSFLDGKEFNDNWLVSYKKTYKQLVNEFKNSK</sequence>
<proteinExistence type="predicted"/>
<dbReference type="AlphaFoldDB" id="A0A1G6ULJ1"/>
<accession>A0A1G6ULJ1</accession>
<dbReference type="Pfam" id="PF14460">
    <property type="entry name" value="Prok-E2_D"/>
    <property type="match status" value="1"/>
</dbReference>
<gene>
    <name evidence="1" type="ORF">SAMN04487767_10638</name>
</gene>
<dbReference type="Proteomes" id="UP000183507">
    <property type="component" value="Unassembled WGS sequence"/>
</dbReference>
<dbReference type="RefSeq" id="WP_170828840.1">
    <property type="nucleotide sequence ID" value="NZ_FMZR01000006.1"/>
</dbReference>
<dbReference type="EMBL" id="FMZR01000006">
    <property type="protein sequence ID" value="SDD42124.1"/>
    <property type="molecule type" value="Genomic_DNA"/>
</dbReference>
<dbReference type="InterPro" id="IPR032787">
    <property type="entry name" value="Prok-E2_D"/>
</dbReference>
<protein>
    <submittedName>
        <fullName evidence="1">E2 family protein D</fullName>
    </submittedName>
</protein>
<organism evidence="1 2">
    <name type="scientific">Bacillus wiedmannii</name>
    <dbReference type="NCBI Taxonomy" id="1890302"/>
    <lineage>
        <taxon>Bacteria</taxon>
        <taxon>Bacillati</taxon>
        <taxon>Bacillota</taxon>
        <taxon>Bacilli</taxon>
        <taxon>Bacillales</taxon>
        <taxon>Bacillaceae</taxon>
        <taxon>Bacillus</taxon>
        <taxon>Bacillus cereus group</taxon>
    </lineage>
</organism>
<reference evidence="2" key="1">
    <citation type="submission" date="2016-10" db="EMBL/GenBank/DDBJ databases">
        <authorList>
            <person name="Varghese N."/>
        </authorList>
    </citation>
    <scope>NUCLEOTIDE SEQUENCE [LARGE SCALE GENOMIC DNA]</scope>
    <source>
        <strain evidence="2">KPR-7A</strain>
    </source>
</reference>
<evidence type="ECO:0000313" key="1">
    <source>
        <dbReference type="EMBL" id="SDD42124.1"/>
    </source>
</evidence>
<evidence type="ECO:0000313" key="2">
    <source>
        <dbReference type="Proteomes" id="UP000183507"/>
    </source>
</evidence>
<name>A0A1G6ULJ1_9BACI</name>